<keyword evidence="4" id="KW-1185">Reference proteome</keyword>
<keyword evidence="2" id="KW-1133">Transmembrane helix</keyword>
<gene>
    <name evidence="3" type="ORF">GCM10017566_39330</name>
</gene>
<dbReference type="OrthoDB" id="4549522at2"/>
<evidence type="ECO:0000256" key="2">
    <source>
        <dbReference type="SAM" id="Phobius"/>
    </source>
</evidence>
<keyword evidence="2" id="KW-0472">Membrane</keyword>
<comment type="caution">
    <text evidence="3">The sequence shown here is derived from an EMBL/GenBank/DDBJ whole genome shotgun (WGS) entry which is preliminary data.</text>
</comment>
<evidence type="ECO:0000313" key="3">
    <source>
        <dbReference type="EMBL" id="GHF61967.1"/>
    </source>
</evidence>
<protein>
    <submittedName>
        <fullName evidence="3">Uncharacterized protein</fullName>
    </submittedName>
</protein>
<name>A0A8H9IWA8_9PSEU</name>
<feature type="region of interest" description="Disordered" evidence="1">
    <location>
        <begin position="289"/>
        <end position="320"/>
    </location>
</feature>
<dbReference type="EMBL" id="BNAV01000005">
    <property type="protein sequence ID" value="GHF61967.1"/>
    <property type="molecule type" value="Genomic_DNA"/>
</dbReference>
<evidence type="ECO:0000256" key="1">
    <source>
        <dbReference type="SAM" id="MobiDB-lite"/>
    </source>
</evidence>
<organism evidence="3 4">
    <name type="scientific">Amycolatopsis bartoniae</name>
    <dbReference type="NCBI Taxonomy" id="941986"/>
    <lineage>
        <taxon>Bacteria</taxon>
        <taxon>Bacillati</taxon>
        <taxon>Actinomycetota</taxon>
        <taxon>Actinomycetes</taxon>
        <taxon>Pseudonocardiales</taxon>
        <taxon>Pseudonocardiaceae</taxon>
        <taxon>Amycolatopsis</taxon>
    </lineage>
</organism>
<accession>A0A8H9IWA8</accession>
<sequence length="320" mass="34321">MGEYDIENHPDLKDPDWQKHAVKEAWVDYRRTRRRARLGRRLAITAVVLVVLGGTGFAVYRWGKATSEHYTGSAPTGGSVPADVTTTGPAPSVLPDFAAVDTSHPFADTPAQNWAEGIAGLTVPPATKVGGFSQEQVGAALEQVKQVIAAAQFDQATLVGHNPEKYLTALAPNARSQIRSQADQFVTYLADGYPLLPASPRMTGALTPRAGNKGELVVHTSYVVAYAFDPGSRDIQGPAEMEPFVRVDADYVVRPGGDKGDRGVWVDRSDRYFSNIACTPARQNRIAPAFGEQDFGGPSLSQDPGQYDPAKPAPTQGNCS</sequence>
<dbReference type="Proteomes" id="UP000658656">
    <property type="component" value="Unassembled WGS sequence"/>
</dbReference>
<evidence type="ECO:0000313" key="4">
    <source>
        <dbReference type="Proteomes" id="UP000658656"/>
    </source>
</evidence>
<feature type="transmembrane region" description="Helical" evidence="2">
    <location>
        <begin position="42"/>
        <end position="63"/>
    </location>
</feature>
<dbReference type="AlphaFoldDB" id="A0A8H9IWA8"/>
<reference evidence="3" key="2">
    <citation type="submission" date="2020-09" db="EMBL/GenBank/DDBJ databases">
        <authorList>
            <person name="Sun Q."/>
            <person name="Zhou Y."/>
        </authorList>
    </citation>
    <scope>NUCLEOTIDE SEQUENCE</scope>
    <source>
        <strain evidence="3">CGMCC 4.7679</strain>
    </source>
</reference>
<keyword evidence="2" id="KW-0812">Transmembrane</keyword>
<reference evidence="3" key="1">
    <citation type="journal article" date="2014" name="Int. J. Syst. Evol. Microbiol.">
        <title>Complete genome sequence of Corynebacterium casei LMG S-19264T (=DSM 44701T), isolated from a smear-ripened cheese.</title>
        <authorList>
            <consortium name="US DOE Joint Genome Institute (JGI-PGF)"/>
            <person name="Walter F."/>
            <person name="Albersmeier A."/>
            <person name="Kalinowski J."/>
            <person name="Ruckert C."/>
        </authorList>
    </citation>
    <scope>NUCLEOTIDE SEQUENCE</scope>
    <source>
        <strain evidence="3">CGMCC 4.7679</strain>
    </source>
</reference>
<proteinExistence type="predicted"/>
<dbReference type="RefSeq" id="WP_145938499.1">
    <property type="nucleotide sequence ID" value="NZ_BNAV01000005.1"/>
</dbReference>